<keyword evidence="2" id="KW-1185">Reference proteome</keyword>
<dbReference type="PROSITE" id="PS51257">
    <property type="entry name" value="PROKAR_LIPOPROTEIN"/>
    <property type="match status" value="1"/>
</dbReference>
<protein>
    <submittedName>
        <fullName evidence="1">Uncharacterized protein</fullName>
    </submittedName>
</protein>
<dbReference type="EMBL" id="LT828648">
    <property type="protein sequence ID" value="SLM47808.1"/>
    <property type="molecule type" value="Genomic_DNA"/>
</dbReference>
<reference evidence="1 2" key="1">
    <citation type="submission" date="2017-03" db="EMBL/GenBank/DDBJ databases">
        <authorList>
            <person name="Afonso C.L."/>
            <person name="Miller P.J."/>
            <person name="Scott M.A."/>
            <person name="Spackman E."/>
            <person name="Goraichik I."/>
            <person name="Dimitrov K.M."/>
            <person name="Suarez D.L."/>
            <person name="Swayne D.E."/>
        </authorList>
    </citation>
    <scope>NUCLEOTIDE SEQUENCE [LARGE SCALE GENOMIC DNA]</scope>
    <source>
        <strain evidence="1">Genome sequencing of Nitrospira japonica strain NJ11</strain>
    </source>
</reference>
<sequence length="60" mass="6992">MVRMFIEKAHIALPVTAISGCRAWGNLASFLCDRYSLMGEKGDRHDERLYRTARRRHAKE</sequence>
<proteinExistence type="predicted"/>
<dbReference type="Proteomes" id="UP000192042">
    <property type="component" value="Chromosome I"/>
</dbReference>
<evidence type="ECO:0000313" key="1">
    <source>
        <dbReference type="EMBL" id="SLM47808.1"/>
    </source>
</evidence>
<dbReference type="AlphaFoldDB" id="A0A1W1I469"/>
<accession>A0A1W1I469</accession>
<gene>
    <name evidence="1" type="ORF">NSJP_1636</name>
</gene>
<evidence type="ECO:0000313" key="2">
    <source>
        <dbReference type="Proteomes" id="UP000192042"/>
    </source>
</evidence>
<dbReference type="KEGG" id="nja:NSJP_1636"/>
<name>A0A1W1I469_9BACT</name>
<organism evidence="1 2">
    <name type="scientific">Nitrospira japonica</name>
    <dbReference type="NCBI Taxonomy" id="1325564"/>
    <lineage>
        <taxon>Bacteria</taxon>
        <taxon>Pseudomonadati</taxon>
        <taxon>Nitrospirota</taxon>
        <taxon>Nitrospiria</taxon>
        <taxon>Nitrospirales</taxon>
        <taxon>Nitrospiraceae</taxon>
        <taxon>Nitrospira</taxon>
    </lineage>
</organism>
<dbReference type="STRING" id="1325564.NSJP_1636"/>